<comment type="pathway">
    <text evidence="1">Cofactor biosynthesis; riboflavin biosynthesis.</text>
</comment>
<evidence type="ECO:0000256" key="5">
    <source>
        <dbReference type="ARBA" id="ARBA00022741"/>
    </source>
</evidence>
<evidence type="ECO:0000256" key="3">
    <source>
        <dbReference type="ARBA" id="ARBA00012762"/>
    </source>
</evidence>
<dbReference type="Pfam" id="PF00925">
    <property type="entry name" value="GTP_cyclohydro2"/>
    <property type="match status" value="1"/>
</dbReference>
<dbReference type="GO" id="GO:0003935">
    <property type="term" value="F:GTP cyclohydrolase II activity"/>
    <property type="evidence" value="ECO:0007669"/>
    <property type="project" value="UniProtKB-EC"/>
</dbReference>
<evidence type="ECO:0000256" key="8">
    <source>
        <dbReference type="ARBA" id="ARBA00049295"/>
    </source>
</evidence>
<feature type="compositionally biased region" description="Polar residues" evidence="9">
    <location>
        <begin position="1"/>
        <end position="10"/>
    </location>
</feature>
<feature type="domain" description="GTP cyclohydrolase II" evidence="10">
    <location>
        <begin position="215"/>
        <end position="363"/>
    </location>
</feature>
<reference evidence="13 14" key="1">
    <citation type="submission" date="2019-03" db="EMBL/GenBank/DDBJ databases">
        <title>Sequencing 23 genomes of Wallemia ichthyophaga.</title>
        <authorList>
            <person name="Gostincar C."/>
        </authorList>
    </citation>
    <scope>NUCLEOTIDE SEQUENCE [LARGE SCALE GENOMIC DNA]</scope>
    <source>
        <strain evidence="12 14">EXF-6200</strain>
        <strain evidence="11 13">EXF-8621</strain>
    </source>
</reference>
<evidence type="ECO:0000313" key="11">
    <source>
        <dbReference type="EMBL" id="TIB12601.1"/>
    </source>
</evidence>
<evidence type="ECO:0000313" key="14">
    <source>
        <dbReference type="Proteomes" id="UP000310689"/>
    </source>
</evidence>
<dbReference type="Gene3D" id="3.40.50.10990">
    <property type="entry name" value="GTP cyclohydrolase II"/>
    <property type="match status" value="1"/>
</dbReference>
<feature type="compositionally biased region" description="Polar residues" evidence="9">
    <location>
        <begin position="398"/>
        <end position="407"/>
    </location>
</feature>
<feature type="region of interest" description="Disordered" evidence="9">
    <location>
        <begin position="393"/>
        <end position="414"/>
    </location>
</feature>
<keyword evidence="5" id="KW-0547">Nucleotide-binding</keyword>
<gene>
    <name evidence="12" type="ORF">E3P86_01348</name>
    <name evidence="11" type="ORF">E3P90_01974</name>
</gene>
<dbReference type="PANTHER" id="PTHR21327">
    <property type="entry name" value="GTP CYCLOHYDROLASE II-RELATED"/>
    <property type="match status" value="1"/>
</dbReference>
<dbReference type="SUPFAM" id="SSF142695">
    <property type="entry name" value="RibA-like"/>
    <property type="match status" value="1"/>
</dbReference>
<dbReference type="GO" id="GO:0009231">
    <property type="term" value="P:riboflavin biosynthetic process"/>
    <property type="evidence" value="ECO:0007669"/>
    <property type="project" value="UniProtKB-KW"/>
</dbReference>
<keyword evidence="6" id="KW-0378">Hydrolase</keyword>
<dbReference type="InterPro" id="IPR000926">
    <property type="entry name" value="RibA"/>
</dbReference>
<evidence type="ECO:0000313" key="12">
    <source>
        <dbReference type="EMBL" id="TIB38985.1"/>
    </source>
</evidence>
<dbReference type="GO" id="GO:0005525">
    <property type="term" value="F:GTP binding"/>
    <property type="evidence" value="ECO:0007669"/>
    <property type="project" value="UniProtKB-KW"/>
</dbReference>
<evidence type="ECO:0000256" key="7">
    <source>
        <dbReference type="ARBA" id="ARBA00023134"/>
    </source>
</evidence>
<keyword evidence="4" id="KW-0686">Riboflavin biosynthesis</keyword>
<evidence type="ECO:0000256" key="9">
    <source>
        <dbReference type="SAM" id="MobiDB-lite"/>
    </source>
</evidence>
<dbReference type="EC" id="3.5.4.25" evidence="3"/>
<dbReference type="InterPro" id="IPR036144">
    <property type="entry name" value="RibA-like_sf"/>
</dbReference>
<comment type="caution">
    <text evidence="11">The sequence shown here is derived from an EMBL/GenBank/DDBJ whole genome shotgun (WGS) entry which is preliminary data.</text>
</comment>
<dbReference type="PANTHER" id="PTHR21327:SF29">
    <property type="entry name" value="GTP CYCLOHYDROLASE-2"/>
    <property type="match status" value="1"/>
</dbReference>
<evidence type="ECO:0000259" key="10">
    <source>
        <dbReference type="Pfam" id="PF00925"/>
    </source>
</evidence>
<accession>A0A4T0F2A2</accession>
<comment type="similarity">
    <text evidence="2">Belongs to the GTP cyclohydrolase II family.</text>
</comment>
<sequence>MSNSPVTQTHHVSESDVDVLNSLSNPSAKVGRKANQIGSRRPSMDPMILALAAAKPPTHNHYQHDWFGMDCTGSKPKRLPTNYQSQQKPRKERLSELKHERKNSRSSVQSVEKQQLPLEVTCQVRTRIPTPHGEVFCHLYTNNHDKKEHLAFIVDPDQLKREHVSSNDIRSRSLDGVRAGESELDRLTRGAYVGKIKRSVNQVNTASTNNLNAMPFALRQENQDRLPPLVRIHSECYTGETIGSQRCDCGEQLDEALRQMFVGTSKDHFSKARGVVVYMRQEGRGIGLAAKLRAYNLQDLGHDTVTANELLGFGADERTYEISASILRDLGLGVGSSGIRLMTNNPDKVSALETEGIPVYDRVEMIPRAWKCSHNDGVSMADVKAKHLFTNPERFSTGGEQTPNIASNRGEEEKDVFAKSLSNAENDSGDEYAQHVLRRSGATLIGAGAAHGDDLERYLRTKVERMGHLLKIPQQNKD</sequence>
<keyword evidence="7" id="KW-0342">GTP-binding</keyword>
<evidence type="ECO:0000256" key="6">
    <source>
        <dbReference type="ARBA" id="ARBA00022801"/>
    </source>
</evidence>
<dbReference type="Proteomes" id="UP000306954">
    <property type="component" value="Unassembled WGS sequence"/>
</dbReference>
<feature type="region of interest" description="Disordered" evidence="9">
    <location>
        <begin position="77"/>
        <end position="114"/>
    </location>
</feature>
<dbReference type="CDD" id="cd00641">
    <property type="entry name" value="GTP_cyclohydro2"/>
    <property type="match status" value="1"/>
</dbReference>
<evidence type="ECO:0000256" key="4">
    <source>
        <dbReference type="ARBA" id="ARBA00022619"/>
    </source>
</evidence>
<dbReference type="AlphaFoldDB" id="A0A4T0F2A2"/>
<dbReference type="EMBL" id="SPOI01000044">
    <property type="protein sequence ID" value="TIB38985.1"/>
    <property type="molecule type" value="Genomic_DNA"/>
</dbReference>
<dbReference type="OMA" id="DFFPGVM"/>
<evidence type="ECO:0000256" key="1">
    <source>
        <dbReference type="ARBA" id="ARBA00005104"/>
    </source>
</evidence>
<organism evidence="11 13">
    <name type="scientific">Wallemia ichthyophaga</name>
    <dbReference type="NCBI Taxonomy" id="245174"/>
    <lineage>
        <taxon>Eukaryota</taxon>
        <taxon>Fungi</taxon>
        <taxon>Dikarya</taxon>
        <taxon>Basidiomycota</taxon>
        <taxon>Wallemiomycotina</taxon>
        <taxon>Wallemiomycetes</taxon>
        <taxon>Wallemiales</taxon>
        <taxon>Wallemiaceae</taxon>
        <taxon>Wallemia</taxon>
    </lineage>
</organism>
<evidence type="ECO:0000313" key="13">
    <source>
        <dbReference type="Proteomes" id="UP000306954"/>
    </source>
</evidence>
<protein>
    <recommendedName>
        <fullName evidence="3">GTP cyclohydrolase II</fullName>
        <ecNumber evidence="3">3.5.4.25</ecNumber>
    </recommendedName>
</protein>
<name>A0A4T0F2A2_WALIC</name>
<proteinExistence type="inferred from homology"/>
<dbReference type="NCBIfam" id="NF001591">
    <property type="entry name" value="PRK00393.1"/>
    <property type="match status" value="1"/>
</dbReference>
<comment type="catalytic activity">
    <reaction evidence="8">
        <text>GTP + 4 H2O = 2,5-diamino-6-hydroxy-4-(5-phosphoribosylamino)-pyrimidine + formate + 2 phosphate + 3 H(+)</text>
        <dbReference type="Rhea" id="RHEA:23704"/>
        <dbReference type="ChEBI" id="CHEBI:15377"/>
        <dbReference type="ChEBI" id="CHEBI:15378"/>
        <dbReference type="ChEBI" id="CHEBI:15740"/>
        <dbReference type="ChEBI" id="CHEBI:37565"/>
        <dbReference type="ChEBI" id="CHEBI:43474"/>
        <dbReference type="ChEBI" id="CHEBI:58614"/>
        <dbReference type="EC" id="3.5.4.25"/>
    </reaction>
</comment>
<feature type="region of interest" description="Disordered" evidence="9">
    <location>
        <begin position="1"/>
        <end position="42"/>
    </location>
</feature>
<evidence type="ECO:0000256" key="2">
    <source>
        <dbReference type="ARBA" id="ARBA00008131"/>
    </source>
</evidence>
<dbReference type="Proteomes" id="UP000310689">
    <property type="component" value="Unassembled WGS sequence"/>
</dbReference>
<dbReference type="InterPro" id="IPR032677">
    <property type="entry name" value="GTP_cyclohydro_II"/>
</dbReference>
<dbReference type="EMBL" id="SPOF01000018">
    <property type="protein sequence ID" value="TIB12601.1"/>
    <property type="molecule type" value="Genomic_DNA"/>
</dbReference>
<dbReference type="OrthoDB" id="5569761at2759"/>